<evidence type="ECO:0000256" key="2">
    <source>
        <dbReference type="SAM" id="MobiDB-lite"/>
    </source>
</evidence>
<dbReference type="AlphaFoldDB" id="A0A9P8GHK4"/>
<feature type="region of interest" description="Disordered" evidence="2">
    <location>
        <begin position="292"/>
        <end position="387"/>
    </location>
</feature>
<evidence type="ECO:0000313" key="5">
    <source>
        <dbReference type="Proteomes" id="UP000767238"/>
    </source>
</evidence>
<dbReference type="GO" id="GO:0008270">
    <property type="term" value="F:zinc ion binding"/>
    <property type="evidence" value="ECO:0007669"/>
    <property type="project" value="UniProtKB-KW"/>
</dbReference>
<dbReference type="OrthoDB" id="3943685at2759"/>
<dbReference type="PROSITE" id="PS50103">
    <property type="entry name" value="ZF_C3H1"/>
    <property type="match status" value="1"/>
</dbReference>
<dbReference type="InterPro" id="IPR000571">
    <property type="entry name" value="Znf_CCCH"/>
</dbReference>
<evidence type="ECO:0000256" key="1">
    <source>
        <dbReference type="PROSITE-ProRule" id="PRU00723"/>
    </source>
</evidence>
<dbReference type="Proteomes" id="UP000767238">
    <property type="component" value="Unassembled WGS sequence"/>
</dbReference>
<sequence>MANNAPLCRDYHLGRCLRGSQCNLSHPANLDPNIPKEIDYHVCNEVGQGCVRCFQAGYPCDKKNRDHNDLRDPCSECRHFGGSGCKCILAQNTTQNDMLYPIMLNRATCEPEYSLPKFKGREEPKSENKIPGPMPANEIKSDWTGASKDELLTKPDILPPQVRRRPRAYLVPPRETVGKRKTRDWHARNLPSNNTASSAMSFASSPASMQHTVTSLVHLSVTRPQGPIISTTIHWPTNQLMTQYFSGHTVISPSMRYASYPMAQAMPPAWIPQSMTRPIAPLPINRGPNTRYAGNSSGQGMSQAHMPRPSVHPRPTMSATTVSAANTRYADRNEPTSDMVDPRPAKRSRTEDTATTTRTKEWVQDIADINDTKETMSEFSASTMWRP</sequence>
<keyword evidence="1" id="KW-0862">Zinc</keyword>
<keyword evidence="1" id="KW-0479">Metal-binding</keyword>
<feature type="compositionally biased region" description="Basic and acidic residues" evidence="2">
    <location>
        <begin position="329"/>
        <end position="363"/>
    </location>
</feature>
<comment type="caution">
    <text evidence="4">The sequence shown here is derived from an EMBL/GenBank/DDBJ whole genome shotgun (WGS) entry which is preliminary data.</text>
</comment>
<feature type="zinc finger region" description="C3H1-type" evidence="1">
    <location>
        <begin position="2"/>
        <end position="29"/>
    </location>
</feature>
<evidence type="ECO:0000259" key="3">
    <source>
        <dbReference type="PROSITE" id="PS50103"/>
    </source>
</evidence>
<organism evidence="4 5">
    <name type="scientific">Aureobasidium melanogenum</name>
    <name type="common">Aureobasidium pullulans var. melanogenum</name>
    <dbReference type="NCBI Taxonomy" id="46634"/>
    <lineage>
        <taxon>Eukaryota</taxon>
        <taxon>Fungi</taxon>
        <taxon>Dikarya</taxon>
        <taxon>Ascomycota</taxon>
        <taxon>Pezizomycotina</taxon>
        <taxon>Dothideomycetes</taxon>
        <taxon>Dothideomycetidae</taxon>
        <taxon>Dothideales</taxon>
        <taxon>Saccotheciaceae</taxon>
        <taxon>Aureobasidium</taxon>
    </lineage>
</organism>
<proteinExistence type="predicted"/>
<feature type="non-terminal residue" evidence="4">
    <location>
        <position position="387"/>
    </location>
</feature>
<feature type="region of interest" description="Disordered" evidence="2">
    <location>
        <begin position="118"/>
        <end position="138"/>
    </location>
</feature>
<name>A0A9P8GHK4_AURME</name>
<dbReference type="EMBL" id="JAHFYH010000040">
    <property type="protein sequence ID" value="KAH0219984.1"/>
    <property type="molecule type" value="Genomic_DNA"/>
</dbReference>
<evidence type="ECO:0000313" key="4">
    <source>
        <dbReference type="EMBL" id="KAH0219984.1"/>
    </source>
</evidence>
<dbReference type="SMART" id="SM00356">
    <property type="entry name" value="ZnF_C3H1"/>
    <property type="match status" value="1"/>
</dbReference>
<feature type="domain" description="C3H1-type" evidence="3">
    <location>
        <begin position="2"/>
        <end position="29"/>
    </location>
</feature>
<reference evidence="4" key="1">
    <citation type="journal article" date="2021" name="J Fungi (Basel)">
        <title>Virulence traits and population genomics of the black yeast Aureobasidium melanogenum.</title>
        <authorList>
            <person name="Cernosa A."/>
            <person name="Sun X."/>
            <person name="Gostincar C."/>
            <person name="Fang C."/>
            <person name="Gunde-Cimerman N."/>
            <person name="Song Z."/>
        </authorList>
    </citation>
    <scope>NUCLEOTIDE SEQUENCE</scope>
    <source>
        <strain evidence="4">EXF-8016</strain>
    </source>
</reference>
<accession>A0A9P8GHK4</accession>
<keyword evidence="1" id="KW-0863">Zinc-finger</keyword>
<feature type="compositionally biased region" description="Basic and acidic residues" evidence="2">
    <location>
        <begin position="119"/>
        <end position="128"/>
    </location>
</feature>
<reference evidence="4" key="2">
    <citation type="submission" date="2021-08" db="EMBL/GenBank/DDBJ databases">
        <authorList>
            <person name="Gostincar C."/>
            <person name="Sun X."/>
            <person name="Song Z."/>
            <person name="Gunde-Cimerman N."/>
        </authorList>
    </citation>
    <scope>NUCLEOTIDE SEQUENCE</scope>
    <source>
        <strain evidence="4">EXF-8016</strain>
    </source>
</reference>
<protein>
    <recommendedName>
        <fullName evidence="3">C3H1-type domain-containing protein</fullName>
    </recommendedName>
</protein>
<feature type="compositionally biased region" description="Polar residues" evidence="2">
    <location>
        <begin position="317"/>
        <end position="326"/>
    </location>
</feature>
<gene>
    <name evidence="4" type="ORF">KCV03_g5790</name>
</gene>
<feature type="compositionally biased region" description="Polar residues" evidence="2">
    <location>
        <begin position="377"/>
        <end position="387"/>
    </location>
</feature>
<feature type="compositionally biased region" description="Polar residues" evidence="2">
    <location>
        <begin position="292"/>
        <end position="302"/>
    </location>
</feature>